<accession>A0A3B4ENX4</accession>
<dbReference type="GO" id="GO:0000981">
    <property type="term" value="F:DNA-binding transcription factor activity, RNA polymerase II-specific"/>
    <property type="evidence" value="ECO:0007669"/>
    <property type="project" value="TreeGrafter"/>
</dbReference>
<dbReference type="CDD" id="cd18938">
    <property type="entry name" value="bHLH_TS_Mesp"/>
    <property type="match status" value="1"/>
</dbReference>
<dbReference type="STRING" id="42514.ENSPNAP00000037478"/>
<dbReference type="GO" id="GO:0000978">
    <property type="term" value="F:RNA polymerase II cis-regulatory region sequence-specific DNA binding"/>
    <property type="evidence" value="ECO:0007669"/>
    <property type="project" value="TreeGrafter"/>
</dbReference>
<organism evidence="10 11">
    <name type="scientific">Pygocentrus nattereri</name>
    <name type="common">Red-bellied piranha</name>
    <dbReference type="NCBI Taxonomy" id="42514"/>
    <lineage>
        <taxon>Eukaryota</taxon>
        <taxon>Metazoa</taxon>
        <taxon>Chordata</taxon>
        <taxon>Craniata</taxon>
        <taxon>Vertebrata</taxon>
        <taxon>Euteleostomi</taxon>
        <taxon>Actinopterygii</taxon>
        <taxon>Neopterygii</taxon>
        <taxon>Teleostei</taxon>
        <taxon>Ostariophysi</taxon>
        <taxon>Characiformes</taxon>
        <taxon>Characoidei</taxon>
        <taxon>Pygocentrus</taxon>
    </lineage>
</organism>
<dbReference type="SMART" id="SM00353">
    <property type="entry name" value="HLH"/>
    <property type="match status" value="1"/>
</dbReference>
<reference evidence="10" key="2">
    <citation type="submission" date="2025-08" db="UniProtKB">
        <authorList>
            <consortium name="Ensembl"/>
        </authorList>
    </citation>
    <scope>IDENTIFICATION</scope>
</reference>
<sequence length="247" mass="28019">MVLYKTFLKHVPYSINKGFCYCWKLDIGPTEEPFLVLYRTMYNTFSINLRNHFASSFKTPRSAVPKQCEESNIPGCRPRTRTRSKNPSKQRQNASEKEKLRMRDLTKALHHLRSFLPPSVAPAGQTLTKIETLRLTIRYISYLSSQLGLGEEPLCQGGDLGPPRSGMCHYSSIPGAWRSMPGAEAHREAFRPLSHHGMTAAGPQDSMDMAFLSSRDVLDSMLECQMYPDTPFSYQVGTQTISHRLKK</sequence>
<evidence type="ECO:0000313" key="10">
    <source>
        <dbReference type="Ensembl" id="ENSPNAP00000037478.2"/>
    </source>
</evidence>
<dbReference type="GO" id="GO:0005634">
    <property type="term" value="C:nucleus"/>
    <property type="evidence" value="ECO:0007669"/>
    <property type="project" value="UniProtKB-SubCell"/>
</dbReference>
<dbReference type="OMA" id="MCHYSSI"/>
<keyword evidence="7" id="KW-0539">Nucleus</keyword>
<keyword evidence="6" id="KW-0804">Transcription</keyword>
<dbReference type="InterPro" id="IPR011598">
    <property type="entry name" value="bHLH_dom"/>
</dbReference>
<dbReference type="Pfam" id="PF00010">
    <property type="entry name" value="HLH"/>
    <property type="match status" value="1"/>
</dbReference>
<reference evidence="10" key="3">
    <citation type="submission" date="2025-09" db="UniProtKB">
        <authorList>
            <consortium name="Ensembl"/>
        </authorList>
    </citation>
    <scope>IDENTIFICATION</scope>
</reference>
<dbReference type="GO" id="GO:0001707">
    <property type="term" value="P:mesoderm formation"/>
    <property type="evidence" value="ECO:0007669"/>
    <property type="project" value="TreeGrafter"/>
</dbReference>
<keyword evidence="5" id="KW-0238">DNA-binding</keyword>
<dbReference type="InterPro" id="IPR036638">
    <property type="entry name" value="HLH_DNA-bd_sf"/>
</dbReference>
<protein>
    <recommendedName>
        <fullName evidence="9">BHLH domain-containing protein</fullName>
    </recommendedName>
</protein>
<keyword evidence="4" id="KW-0805">Transcription regulation</keyword>
<dbReference type="GeneTree" id="ENSGT00530000063712"/>
<feature type="region of interest" description="Disordered" evidence="8">
    <location>
        <begin position="68"/>
        <end position="99"/>
    </location>
</feature>
<dbReference type="AlphaFoldDB" id="A0A3B4ENX4"/>
<dbReference type="PANTHER" id="PTHR20937:SF18">
    <property type="entry name" value="BHLH TRANSCRIPTION FACTOR MESP-B-RELATED"/>
    <property type="match status" value="1"/>
</dbReference>
<keyword evidence="11" id="KW-1185">Reference proteome</keyword>
<evidence type="ECO:0000256" key="5">
    <source>
        <dbReference type="ARBA" id="ARBA00023125"/>
    </source>
</evidence>
<reference evidence="10 11" key="1">
    <citation type="submission" date="2020-10" db="EMBL/GenBank/DDBJ databases">
        <title>Pygocentrus nattereri (red-bellied piranha) genome, fPygNat1, primary haplotype.</title>
        <authorList>
            <person name="Myers G."/>
            <person name="Meyer A."/>
            <person name="Karagic N."/>
            <person name="Pippel M."/>
            <person name="Winkler S."/>
            <person name="Tracey A."/>
            <person name="Wood J."/>
            <person name="Formenti G."/>
            <person name="Howe K."/>
            <person name="Fedrigo O."/>
            <person name="Jarvis E.D."/>
        </authorList>
    </citation>
    <scope>NUCLEOTIDE SEQUENCE [LARGE SCALE GENOMIC DNA]</scope>
</reference>
<feature type="domain" description="BHLH" evidence="9">
    <location>
        <begin position="89"/>
        <end position="143"/>
    </location>
</feature>
<dbReference type="SUPFAM" id="SSF47459">
    <property type="entry name" value="HLH, helix-loop-helix DNA-binding domain"/>
    <property type="match status" value="1"/>
</dbReference>
<evidence type="ECO:0000256" key="2">
    <source>
        <dbReference type="ARBA" id="ARBA00022473"/>
    </source>
</evidence>
<dbReference type="GO" id="GO:0007219">
    <property type="term" value="P:Notch signaling pathway"/>
    <property type="evidence" value="ECO:0007669"/>
    <property type="project" value="UniProtKB-KW"/>
</dbReference>
<dbReference type="GO" id="GO:0046983">
    <property type="term" value="F:protein dimerization activity"/>
    <property type="evidence" value="ECO:0007669"/>
    <property type="project" value="InterPro"/>
</dbReference>
<dbReference type="Ensembl" id="ENSPNAT00000033832.2">
    <property type="protein sequence ID" value="ENSPNAP00000037478.2"/>
    <property type="gene ID" value="ENSPNAG00000029277.2"/>
</dbReference>
<dbReference type="GO" id="GO:0032525">
    <property type="term" value="P:somite rostral/caudal axis specification"/>
    <property type="evidence" value="ECO:0007669"/>
    <property type="project" value="TreeGrafter"/>
</dbReference>
<dbReference type="GO" id="GO:0003007">
    <property type="term" value="P:heart morphogenesis"/>
    <property type="evidence" value="ECO:0007669"/>
    <property type="project" value="TreeGrafter"/>
</dbReference>
<dbReference type="PROSITE" id="PS50888">
    <property type="entry name" value="BHLH"/>
    <property type="match status" value="1"/>
</dbReference>
<evidence type="ECO:0000256" key="3">
    <source>
        <dbReference type="ARBA" id="ARBA00022976"/>
    </source>
</evidence>
<proteinExistence type="predicted"/>
<dbReference type="InterPro" id="IPR040259">
    <property type="entry name" value="Mesogenin/MesP"/>
</dbReference>
<evidence type="ECO:0000256" key="8">
    <source>
        <dbReference type="SAM" id="MobiDB-lite"/>
    </source>
</evidence>
<keyword evidence="2" id="KW-0217">Developmental protein</keyword>
<dbReference type="FunFam" id="4.10.280.10:FF:000047">
    <property type="entry name" value="mesoderm posterior protein 1"/>
    <property type="match status" value="1"/>
</dbReference>
<feature type="compositionally biased region" description="Basic residues" evidence="8">
    <location>
        <begin position="78"/>
        <end position="88"/>
    </location>
</feature>
<evidence type="ECO:0000256" key="6">
    <source>
        <dbReference type="ARBA" id="ARBA00023163"/>
    </source>
</evidence>
<name>A0A3B4ENX4_PYGNA</name>
<dbReference type="Proteomes" id="UP001501920">
    <property type="component" value="Chromosome 8"/>
</dbReference>
<keyword evidence="3" id="KW-0914">Notch signaling pathway</keyword>
<dbReference type="PANTHER" id="PTHR20937">
    <property type="entry name" value="IP14615P"/>
    <property type="match status" value="1"/>
</dbReference>
<evidence type="ECO:0000256" key="7">
    <source>
        <dbReference type="ARBA" id="ARBA00023242"/>
    </source>
</evidence>
<evidence type="ECO:0000259" key="9">
    <source>
        <dbReference type="PROSITE" id="PS50888"/>
    </source>
</evidence>
<evidence type="ECO:0000256" key="4">
    <source>
        <dbReference type="ARBA" id="ARBA00023015"/>
    </source>
</evidence>
<evidence type="ECO:0000256" key="1">
    <source>
        <dbReference type="ARBA" id="ARBA00004123"/>
    </source>
</evidence>
<evidence type="ECO:0000313" key="11">
    <source>
        <dbReference type="Proteomes" id="UP001501920"/>
    </source>
</evidence>
<comment type="subcellular location">
    <subcellularLocation>
        <location evidence="1">Nucleus</location>
    </subcellularLocation>
</comment>
<dbReference type="Gene3D" id="4.10.280.10">
    <property type="entry name" value="Helix-loop-helix DNA-binding domain"/>
    <property type="match status" value="1"/>
</dbReference>